<sequence length="706" mass="77767">MIVDRRKQGSISVAYGRDEEGVLLPSGIMIDRLSSMRNAQACVARRALARSFHTPGGPVDPQNSRGVLLASLRSSPRYVRFPQSTKFCSAATFHGTGVVAATSGEEKKNVNIVKGQVSPIYPFPPEQGNSRSTQLPFLALCTKCSETLLGGGGSGTMKPRSICASALALALLLLYQCAVRQVRGQSGTPTGKKRSEDYTYFNHEEMTNFLKKVSANYPDFTRLYSAGKSVQGRDLWVLLVTKDPQEETLLKPNVKYVANMHGNEAVGRQLMVYLIAHLLTRYNVDPYVRYLLDNTRIHIMPSMNPDGYEISKEGACTGTLGRYNARGVDLNRNFPDHFKTQTQQQQPETEAVRRWIHQIPFVLSGNIHGGAVVASYPFDNSPNAVFHTYNKPSVTPDDDVFQHIASVYSFNHANMYLGAPCSSDRQAFPNGTTNGAAWYPLAGGMQDYNYIWEGCMEVTFEISCCKFPHRRELPRFWDDNKQSLLAYLGEVHKGEPNAFLRVSNRTIGFKTTSRGEYWRILRPGRYTLEVSAPGYHTAKQDFIVLEQQISILNVTLKSLHEEPEEPEQPEPDSAQSAVPPPTVTPAPGHGTSSRSFSTNTSTTSSRPRSISDVTGTAQPHAASVASRSGADGAVVEAGDVREAGGYRNHGRRDDDPPGPPRWQYHADVFVMEVRSGASGGPLGIAEARLFTISTLVFVWSCLISSL</sequence>
<protein>
    <submittedName>
        <fullName evidence="1">Uncharacterized protein</fullName>
    </submittedName>
</protein>
<reference evidence="1" key="1">
    <citation type="submission" date="2020-05" db="EMBL/GenBank/DDBJ databases">
        <title>Large-scale comparative analyses of tick genomes elucidate their genetic diversity and vector capacities.</title>
        <authorList>
            <person name="Jia N."/>
            <person name="Wang J."/>
            <person name="Shi W."/>
            <person name="Du L."/>
            <person name="Sun Y."/>
            <person name="Zhan W."/>
            <person name="Jiang J."/>
            <person name="Wang Q."/>
            <person name="Zhang B."/>
            <person name="Ji P."/>
            <person name="Sakyi L.B."/>
            <person name="Cui X."/>
            <person name="Yuan T."/>
            <person name="Jiang B."/>
            <person name="Yang W."/>
            <person name="Lam T.T.-Y."/>
            <person name="Chang Q."/>
            <person name="Ding S."/>
            <person name="Wang X."/>
            <person name="Zhu J."/>
            <person name="Ruan X."/>
            <person name="Zhao L."/>
            <person name="Wei J."/>
            <person name="Que T."/>
            <person name="Du C."/>
            <person name="Cheng J."/>
            <person name="Dai P."/>
            <person name="Han X."/>
            <person name="Huang E."/>
            <person name="Gao Y."/>
            <person name="Liu J."/>
            <person name="Shao H."/>
            <person name="Ye R."/>
            <person name="Li L."/>
            <person name="Wei W."/>
            <person name="Wang X."/>
            <person name="Wang C."/>
            <person name="Yang T."/>
            <person name="Huo Q."/>
            <person name="Li W."/>
            <person name="Guo W."/>
            <person name="Chen H."/>
            <person name="Zhou L."/>
            <person name="Ni X."/>
            <person name="Tian J."/>
            <person name="Zhou Y."/>
            <person name="Sheng Y."/>
            <person name="Liu T."/>
            <person name="Pan Y."/>
            <person name="Xia L."/>
            <person name="Li J."/>
            <person name="Zhao F."/>
            <person name="Cao W."/>
        </authorList>
    </citation>
    <scope>NUCLEOTIDE SEQUENCE</scope>
    <source>
        <strain evidence="1">Hyas-2018</strain>
    </source>
</reference>
<dbReference type="EMBL" id="CM023484">
    <property type="protein sequence ID" value="KAH6933512.1"/>
    <property type="molecule type" value="Genomic_DNA"/>
</dbReference>
<evidence type="ECO:0000313" key="2">
    <source>
        <dbReference type="Proteomes" id="UP000821845"/>
    </source>
</evidence>
<name>A0ACB7SEA0_HYAAI</name>
<accession>A0ACB7SEA0</accession>
<keyword evidence="2" id="KW-1185">Reference proteome</keyword>
<gene>
    <name evidence="1" type="ORF">HPB50_015848</name>
</gene>
<evidence type="ECO:0000313" key="1">
    <source>
        <dbReference type="EMBL" id="KAH6933512.1"/>
    </source>
</evidence>
<proteinExistence type="predicted"/>
<comment type="caution">
    <text evidence="1">The sequence shown here is derived from an EMBL/GenBank/DDBJ whole genome shotgun (WGS) entry which is preliminary data.</text>
</comment>
<dbReference type="Proteomes" id="UP000821845">
    <property type="component" value="Chromosome 4"/>
</dbReference>
<organism evidence="1 2">
    <name type="scientific">Hyalomma asiaticum</name>
    <name type="common">Tick</name>
    <dbReference type="NCBI Taxonomy" id="266040"/>
    <lineage>
        <taxon>Eukaryota</taxon>
        <taxon>Metazoa</taxon>
        <taxon>Ecdysozoa</taxon>
        <taxon>Arthropoda</taxon>
        <taxon>Chelicerata</taxon>
        <taxon>Arachnida</taxon>
        <taxon>Acari</taxon>
        <taxon>Parasitiformes</taxon>
        <taxon>Ixodida</taxon>
        <taxon>Ixodoidea</taxon>
        <taxon>Ixodidae</taxon>
        <taxon>Hyalomminae</taxon>
        <taxon>Hyalomma</taxon>
    </lineage>
</organism>